<accession>A0A8X6QLP4</accession>
<protein>
    <submittedName>
        <fullName evidence="1">Uncharacterized protein</fullName>
    </submittedName>
</protein>
<name>A0A8X6QLP4_NEPPI</name>
<dbReference type="AlphaFoldDB" id="A0A8X6QLP4"/>
<reference evidence="1" key="1">
    <citation type="submission" date="2020-08" db="EMBL/GenBank/DDBJ databases">
        <title>Multicomponent nature underlies the extraordinary mechanical properties of spider dragline silk.</title>
        <authorList>
            <person name="Kono N."/>
            <person name="Nakamura H."/>
            <person name="Mori M."/>
            <person name="Yoshida Y."/>
            <person name="Ohtoshi R."/>
            <person name="Malay A.D."/>
            <person name="Moran D.A.P."/>
            <person name="Tomita M."/>
            <person name="Numata K."/>
            <person name="Arakawa K."/>
        </authorList>
    </citation>
    <scope>NUCLEOTIDE SEQUENCE</scope>
</reference>
<sequence>MEQAKEPTPKLKDLQAIHFVLSAWYEVTSLDVTICRIVSIEEMCGDAINKNNGEAEDNINTGEAEHTPVPSMSEAIMAFETEQAFSYAHEITEKDLKNVNLESLPINLKDDN</sequence>
<evidence type="ECO:0000313" key="2">
    <source>
        <dbReference type="Proteomes" id="UP000887013"/>
    </source>
</evidence>
<keyword evidence="2" id="KW-1185">Reference proteome</keyword>
<dbReference type="Proteomes" id="UP000887013">
    <property type="component" value="Unassembled WGS sequence"/>
</dbReference>
<proteinExistence type="predicted"/>
<dbReference type="EMBL" id="BMAW01080589">
    <property type="protein sequence ID" value="GFU20313.1"/>
    <property type="molecule type" value="Genomic_DNA"/>
</dbReference>
<gene>
    <name evidence="1" type="ORF">NPIL_704951</name>
</gene>
<evidence type="ECO:0000313" key="1">
    <source>
        <dbReference type="EMBL" id="GFU20313.1"/>
    </source>
</evidence>
<organism evidence="1 2">
    <name type="scientific">Nephila pilipes</name>
    <name type="common">Giant wood spider</name>
    <name type="synonym">Nephila maculata</name>
    <dbReference type="NCBI Taxonomy" id="299642"/>
    <lineage>
        <taxon>Eukaryota</taxon>
        <taxon>Metazoa</taxon>
        <taxon>Ecdysozoa</taxon>
        <taxon>Arthropoda</taxon>
        <taxon>Chelicerata</taxon>
        <taxon>Arachnida</taxon>
        <taxon>Araneae</taxon>
        <taxon>Araneomorphae</taxon>
        <taxon>Entelegynae</taxon>
        <taxon>Araneoidea</taxon>
        <taxon>Nephilidae</taxon>
        <taxon>Nephila</taxon>
    </lineage>
</organism>
<comment type="caution">
    <text evidence="1">The sequence shown here is derived from an EMBL/GenBank/DDBJ whole genome shotgun (WGS) entry which is preliminary data.</text>
</comment>